<feature type="compositionally biased region" description="Polar residues" evidence="1">
    <location>
        <begin position="360"/>
        <end position="375"/>
    </location>
</feature>
<keyword evidence="5" id="KW-1185">Reference proteome</keyword>
<dbReference type="RefSeq" id="XP_009541081.1">
    <property type="nucleotide sequence ID" value="XM_009542786.1"/>
</dbReference>
<dbReference type="GeneID" id="20668076"/>
<organism evidence="4 5">
    <name type="scientific">Heterobasidion irregulare (strain TC 32-1)</name>
    <dbReference type="NCBI Taxonomy" id="747525"/>
    <lineage>
        <taxon>Eukaryota</taxon>
        <taxon>Fungi</taxon>
        <taxon>Dikarya</taxon>
        <taxon>Basidiomycota</taxon>
        <taxon>Agaricomycotina</taxon>
        <taxon>Agaricomycetes</taxon>
        <taxon>Russulales</taxon>
        <taxon>Bondarzewiaceae</taxon>
        <taxon>Heterobasidion</taxon>
        <taxon>Heterobasidion annosum species complex</taxon>
    </lineage>
</organism>
<evidence type="ECO:0000313" key="5">
    <source>
        <dbReference type="Proteomes" id="UP000030671"/>
    </source>
</evidence>
<keyword evidence="2" id="KW-0812">Transmembrane</keyword>
<keyword evidence="2" id="KW-1133">Transmembrane helix</keyword>
<dbReference type="eggNOG" id="ENOG502T26Q">
    <property type="taxonomic scope" value="Eukaryota"/>
</dbReference>
<evidence type="ECO:0000256" key="3">
    <source>
        <dbReference type="SAM" id="SignalP"/>
    </source>
</evidence>
<feature type="region of interest" description="Disordered" evidence="1">
    <location>
        <begin position="113"/>
        <end position="159"/>
    </location>
</feature>
<evidence type="ECO:0000256" key="2">
    <source>
        <dbReference type="SAM" id="Phobius"/>
    </source>
</evidence>
<dbReference type="AlphaFoldDB" id="W4KN52"/>
<dbReference type="Proteomes" id="UP000030671">
    <property type="component" value="Unassembled WGS sequence"/>
</dbReference>
<dbReference type="EMBL" id="KI925454">
    <property type="protein sequence ID" value="ETW87144.1"/>
    <property type="molecule type" value="Genomic_DNA"/>
</dbReference>
<name>W4KN52_HETIT</name>
<sequence>MRIKLKTVLVTAALHFLCASGLAAAVSGDLRTNGGTAVHSGIHPAQARKRQLGGLFGGMDDPDTPPPHHGEQQTTSRESERLRGESRTQIETTSDGLVKTIDKLLTSVNRAVSSTSTGGAATPAQTTPTQASVGSAPTAVPSATSTPTPTQSIGAANRAVSNPPTDWKVIGVAVIAVSVIGAGILGVVFFDYWWRLLRDLAACGGSRSRGGPGGEELVPDWEKQSWEYQLGGRAGEGMDGGGARIGEDRVPSFGTPPAGWRMSEGAGHAGLGTEMGRNRELARAVSRRADGAPQRSAMEDPFRAQEETPIPSPAVPVMAPASPGPVPGLTRTLVRPSVPKRSRSSPLAREWRPDADAAFSPSSTVTVNRSDTFKSAATEDAYGGLA</sequence>
<accession>W4KN52</accession>
<feature type="signal peptide" evidence="3">
    <location>
        <begin position="1"/>
        <end position="25"/>
    </location>
</feature>
<feature type="chain" id="PRO_5004844536" description="Transmembrane protein" evidence="3">
    <location>
        <begin position="26"/>
        <end position="386"/>
    </location>
</feature>
<feature type="region of interest" description="Disordered" evidence="1">
    <location>
        <begin position="286"/>
        <end position="386"/>
    </location>
</feature>
<dbReference type="OrthoDB" id="3266475at2759"/>
<feature type="region of interest" description="Disordered" evidence="1">
    <location>
        <begin position="53"/>
        <end position="93"/>
    </location>
</feature>
<feature type="compositionally biased region" description="Basic and acidic residues" evidence="1">
    <location>
        <begin position="66"/>
        <end position="88"/>
    </location>
</feature>
<dbReference type="KEGG" id="hir:HETIRDRAFT_166674"/>
<dbReference type="InParanoid" id="W4KN52"/>
<evidence type="ECO:0000256" key="1">
    <source>
        <dbReference type="SAM" id="MobiDB-lite"/>
    </source>
</evidence>
<feature type="compositionally biased region" description="Low complexity" evidence="1">
    <location>
        <begin position="113"/>
        <end position="150"/>
    </location>
</feature>
<evidence type="ECO:0000313" key="4">
    <source>
        <dbReference type="EMBL" id="ETW87144.1"/>
    </source>
</evidence>
<feature type="transmembrane region" description="Helical" evidence="2">
    <location>
        <begin position="167"/>
        <end position="190"/>
    </location>
</feature>
<keyword evidence="3" id="KW-0732">Signal</keyword>
<keyword evidence="2" id="KW-0472">Membrane</keyword>
<protein>
    <recommendedName>
        <fullName evidence="6">Transmembrane protein</fullName>
    </recommendedName>
</protein>
<reference evidence="4 5" key="1">
    <citation type="journal article" date="2012" name="New Phytol.">
        <title>Insight into trade-off between wood decay and parasitism from the genome of a fungal forest pathogen.</title>
        <authorList>
            <person name="Olson A."/>
            <person name="Aerts A."/>
            <person name="Asiegbu F."/>
            <person name="Belbahri L."/>
            <person name="Bouzid O."/>
            <person name="Broberg A."/>
            <person name="Canback B."/>
            <person name="Coutinho P.M."/>
            <person name="Cullen D."/>
            <person name="Dalman K."/>
            <person name="Deflorio G."/>
            <person name="van Diepen L.T."/>
            <person name="Dunand C."/>
            <person name="Duplessis S."/>
            <person name="Durling M."/>
            <person name="Gonthier P."/>
            <person name="Grimwood J."/>
            <person name="Fossdal C.G."/>
            <person name="Hansson D."/>
            <person name="Henrissat B."/>
            <person name="Hietala A."/>
            <person name="Himmelstrand K."/>
            <person name="Hoffmeister D."/>
            <person name="Hogberg N."/>
            <person name="James T.Y."/>
            <person name="Karlsson M."/>
            <person name="Kohler A."/>
            <person name="Kues U."/>
            <person name="Lee Y.H."/>
            <person name="Lin Y.C."/>
            <person name="Lind M."/>
            <person name="Lindquist E."/>
            <person name="Lombard V."/>
            <person name="Lucas S."/>
            <person name="Lunden K."/>
            <person name="Morin E."/>
            <person name="Murat C."/>
            <person name="Park J."/>
            <person name="Raffaello T."/>
            <person name="Rouze P."/>
            <person name="Salamov A."/>
            <person name="Schmutz J."/>
            <person name="Solheim H."/>
            <person name="Stahlberg J."/>
            <person name="Velez H."/>
            <person name="de Vries R.P."/>
            <person name="Wiebenga A."/>
            <person name="Woodward S."/>
            <person name="Yakovlev I."/>
            <person name="Garbelotto M."/>
            <person name="Martin F."/>
            <person name="Grigoriev I.V."/>
            <person name="Stenlid J."/>
        </authorList>
    </citation>
    <scope>NUCLEOTIDE SEQUENCE [LARGE SCALE GENOMIC DNA]</scope>
    <source>
        <strain evidence="4 5">TC 32-1</strain>
    </source>
</reference>
<proteinExistence type="predicted"/>
<gene>
    <name evidence="4" type="ORF">HETIRDRAFT_166674</name>
</gene>
<evidence type="ECO:0008006" key="6">
    <source>
        <dbReference type="Google" id="ProtNLM"/>
    </source>
</evidence>
<dbReference type="HOGENOM" id="CLU_715832_0_0_1"/>
<feature type="compositionally biased region" description="Basic and acidic residues" evidence="1">
    <location>
        <begin position="297"/>
        <end position="306"/>
    </location>
</feature>